<dbReference type="PANTHER" id="PTHR34819">
    <property type="entry name" value="LARGE CYSTEINE-RICH PERIPLASMIC PROTEIN OMCB"/>
    <property type="match status" value="1"/>
</dbReference>
<organism evidence="4 5">
    <name type="scientific">Belliella kenyensis</name>
    <dbReference type="NCBI Taxonomy" id="1472724"/>
    <lineage>
        <taxon>Bacteria</taxon>
        <taxon>Pseudomonadati</taxon>
        <taxon>Bacteroidota</taxon>
        <taxon>Cytophagia</taxon>
        <taxon>Cytophagales</taxon>
        <taxon>Cyclobacteriaceae</taxon>
        <taxon>Belliella</taxon>
    </lineage>
</organism>
<feature type="domain" description="DUF11" evidence="2">
    <location>
        <begin position="570"/>
        <end position="670"/>
    </location>
</feature>
<name>A0ABV8EFG8_9BACT</name>
<evidence type="ECO:0000313" key="4">
    <source>
        <dbReference type="EMBL" id="MFC3974999.1"/>
    </source>
</evidence>
<dbReference type="Pfam" id="PF13585">
    <property type="entry name" value="CHU_C"/>
    <property type="match status" value="1"/>
</dbReference>
<dbReference type="NCBIfam" id="TIGR01451">
    <property type="entry name" value="B_ant_repeat"/>
    <property type="match status" value="3"/>
</dbReference>
<dbReference type="EMBL" id="JBHSAV010000003">
    <property type="protein sequence ID" value="MFC3974999.1"/>
    <property type="molecule type" value="Genomic_DNA"/>
</dbReference>
<dbReference type="NCBIfam" id="TIGR04131">
    <property type="entry name" value="Bac_Flav_CTERM"/>
    <property type="match status" value="1"/>
</dbReference>
<evidence type="ECO:0000259" key="2">
    <source>
        <dbReference type="Pfam" id="PF01345"/>
    </source>
</evidence>
<comment type="caution">
    <text evidence="4">The sequence shown here is derived from an EMBL/GenBank/DDBJ whole genome shotgun (WGS) entry which is preliminary data.</text>
</comment>
<dbReference type="InterPro" id="IPR044023">
    <property type="entry name" value="Ig_7"/>
</dbReference>
<dbReference type="InterPro" id="IPR026341">
    <property type="entry name" value="T9SS_type_B"/>
</dbReference>
<dbReference type="InterPro" id="IPR001434">
    <property type="entry name" value="OmcB-like_DUF11"/>
</dbReference>
<proteinExistence type="predicted"/>
<feature type="signal peptide" evidence="1">
    <location>
        <begin position="1"/>
        <end position="22"/>
    </location>
</feature>
<feature type="domain" description="DUF11" evidence="2">
    <location>
        <begin position="832"/>
        <end position="930"/>
    </location>
</feature>
<reference evidence="5" key="1">
    <citation type="journal article" date="2019" name="Int. J. Syst. Evol. Microbiol.">
        <title>The Global Catalogue of Microorganisms (GCM) 10K type strain sequencing project: providing services to taxonomists for standard genome sequencing and annotation.</title>
        <authorList>
            <consortium name="The Broad Institute Genomics Platform"/>
            <consortium name="The Broad Institute Genome Sequencing Center for Infectious Disease"/>
            <person name="Wu L."/>
            <person name="Ma J."/>
        </authorList>
    </citation>
    <scope>NUCLEOTIDE SEQUENCE [LARGE SCALE GENOMIC DNA]</scope>
    <source>
        <strain evidence="5">CECT 8551</strain>
    </source>
</reference>
<dbReference type="RefSeq" id="WP_241292656.1">
    <property type="nucleotide sequence ID" value="NZ_JAKZGR010000003.1"/>
</dbReference>
<dbReference type="PANTHER" id="PTHR34819:SF3">
    <property type="entry name" value="CELL SURFACE PROTEIN"/>
    <property type="match status" value="1"/>
</dbReference>
<sequence length="1038" mass="112588">MNHLTKYLFLFSLLITPLWSHAQFDREFALEIPLQENVNNALNAIDENLNTFARITSSTGVALGIGASTGVLELGFPSVLPANTLVFIKVDFDINILENLLGGTSGGLGSSLLDNGLFGNHTLQVQARNGNQVVLSGSTANPEDFAGDNLRIVVDEERNFYVQIRPQQEFQSIRLTDRISALLGLGNSASTDIFGVFIIPPDHDCITSAFTGINLQNFNLSNLLGVQPAFDVENILQPGTTSYSELNLTSNNSNAVIEQFVTLSKTSDGNTTFELTFKFSDQNIGTADLQRVSIRGFEVNSLQYEEKLSDLISEEAIDLLQNGEYVSVPFVVNGPVDRLSVSYARGNAGLVELPALQLAHIAFSINPPEISPELLPILVCTGETASLTANVPDGLLLRWYEVETEGIPLAENPSAVPFVTEEITDTKTYYVSAYDPVCDLESKRLPIEINVQEALDEVVLTITGNEQNICAGDDVTLTPTFTSGFPDDQAEVSFSWFFDEDQINEINDGSTFEGAIFTIAENGALTISNINPSTSLEMLYLVVTINSNCESLQQTFTTALTFSADCTTFSIEKSVDQLEAKAGETVTFSITVTNDGTLPITNLVITDVLSNLVTYIASSSTVQLLDNHTVNWIINALAVNQSITLTITVRLVDDIPMNTIIPNTATGQIQSDTEIISSNTVEVLVIGNDDGDGENPIEDENTTLNISKLLTDEGEINVGSILNYEITITNTGEAPALNINILDILPVELIAIAASDGGDIDGQNIHWNLETLAPGDSRIYSIQAMVQDGATQVSNAAQVSGDNFDTQSDQTQPVPVVGDDGDGDINLSFEMLKTVSQPNVQIDQVFTYQIEILNTGDEIGSESNLIVIDTLPEEVIFVRILSGTTQVEFDQATQTLRWSIPGLASGESTSISFEVRAAQASASVVNTAYLIDDSSSIPTVLASSSVAHDQLEYKIANMVTPNGDGRNDTWKTQGLDSFLAFWEVLIFNRYGIELYRSANYENDWAGDGLNAGTYFYQIKGRKPDGQEVILNGYITLIK</sequence>
<dbReference type="Gene3D" id="2.60.40.1170">
    <property type="entry name" value="Mu homology domain, subdomain B"/>
    <property type="match status" value="1"/>
</dbReference>
<dbReference type="Pfam" id="PF19081">
    <property type="entry name" value="Ig_7"/>
    <property type="match status" value="1"/>
</dbReference>
<feature type="domain" description="Ig-like" evidence="3">
    <location>
        <begin position="379"/>
        <end position="451"/>
    </location>
</feature>
<keyword evidence="1" id="KW-0732">Signal</keyword>
<feature type="domain" description="DUF11" evidence="2">
    <location>
        <begin position="711"/>
        <end position="808"/>
    </location>
</feature>
<dbReference type="Proteomes" id="UP001595766">
    <property type="component" value="Unassembled WGS sequence"/>
</dbReference>
<feature type="chain" id="PRO_5045297975" evidence="1">
    <location>
        <begin position="23"/>
        <end position="1038"/>
    </location>
</feature>
<keyword evidence="5" id="KW-1185">Reference proteome</keyword>
<accession>A0ABV8EFG8</accession>
<protein>
    <submittedName>
        <fullName evidence="4">Gliding motility-associated C-terminal domain-containing protein</fullName>
    </submittedName>
</protein>
<dbReference type="Gene3D" id="2.60.40.740">
    <property type="match status" value="1"/>
</dbReference>
<dbReference type="InterPro" id="IPR051172">
    <property type="entry name" value="Chlamydia_OmcB"/>
</dbReference>
<evidence type="ECO:0000259" key="3">
    <source>
        <dbReference type="Pfam" id="PF19081"/>
    </source>
</evidence>
<evidence type="ECO:0000256" key="1">
    <source>
        <dbReference type="SAM" id="SignalP"/>
    </source>
</evidence>
<dbReference type="Pfam" id="PF01345">
    <property type="entry name" value="DUF11"/>
    <property type="match status" value="3"/>
</dbReference>
<dbReference type="InterPro" id="IPR047589">
    <property type="entry name" value="DUF11_rpt"/>
</dbReference>
<evidence type="ECO:0000313" key="5">
    <source>
        <dbReference type="Proteomes" id="UP001595766"/>
    </source>
</evidence>
<gene>
    <name evidence="4" type="ORF">ACFOUP_01290</name>
</gene>